<evidence type="ECO:0000313" key="1">
    <source>
        <dbReference type="EMBL" id="OJA18548.1"/>
    </source>
</evidence>
<sequence>MCLLSPTSVFICARHLRPHPYLCSLDLRVPYAVRLTEADIVKLLRGLPDLNLKVIFSEFYFTSTIVSELPRMKHINSMRFKPGPKQGLGGEEEVESFVPVLEQGAFLVLLDLDITARLGDVTHFMNTDFAPINIAFLFIDAYVEHEPKQLYNVARHTGSQSDEFETNIKLVHVPGLLTLIPAKQI</sequence>
<dbReference type="AlphaFoldDB" id="A0A1J8R3R3"/>
<dbReference type="OrthoDB" id="2447803at2759"/>
<dbReference type="STRING" id="180088.A0A1J8R3R3"/>
<feature type="non-terminal residue" evidence="1">
    <location>
        <position position="185"/>
    </location>
</feature>
<keyword evidence="2" id="KW-1185">Reference proteome</keyword>
<gene>
    <name evidence="1" type="ORF">AZE42_04019</name>
</gene>
<dbReference type="EMBL" id="LVVM01001428">
    <property type="protein sequence ID" value="OJA18548.1"/>
    <property type="molecule type" value="Genomic_DNA"/>
</dbReference>
<proteinExistence type="predicted"/>
<protein>
    <submittedName>
        <fullName evidence="1">Uncharacterized protein</fullName>
    </submittedName>
</protein>
<evidence type="ECO:0000313" key="2">
    <source>
        <dbReference type="Proteomes" id="UP000183567"/>
    </source>
</evidence>
<comment type="caution">
    <text evidence="1">The sequence shown here is derived from an EMBL/GenBank/DDBJ whole genome shotgun (WGS) entry which is preliminary data.</text>
</comment>
<reference evidence="1 2" key="1">
    <citation type="submission" date="2016-03" db="EMBL/GenBank/DDBJ databases">
        <title>Comparative genomics of the ectomycorrhizal sister species Rhizopogon vinicolor and Rhizopogon vesiculosus (Basidiomycota: Boletales) reveals a divergence of the mating type B locus.</title>
        <authorList>
            <person name="Mujic A.B."/>
            <person name="Kuo A."/>
            <person name="Tritt A."/>
            <person name="Lipzen A."/>
            <person name="Chen C."/>
            <person name="Johnson J."/>
            <person name="Sharma A."/>
            <person name="Barry K."/>
            <person name="Grigoriev I.V."/>
            <person name="Spatafora J.W."/>
        </authorList>
    </citation>
    <scope>NUCLEOTIDE SEQUENCE [LARGE SCALE GENOMIC DNA]</scope>
    <source>
        <strain evidence="1 2">AM-OR11-056</strain>
    </source>
</reference>
<organism evidence="1 2">
    <name type="scientific">Rhizopogon vesiculosus</name>
    <dbReference type="NCBI Taxonomy" id="180088"/>
    <lineage>
        <taxon>Eukaryota</taxon>
        <taxon>Fungi</taxon>
        <taxon>Dikarya</taxon>
        <taxon>Basidiomycota</taxon>
        <taxon>Agaricomycotina</taxon>
        <taxon>Agaricomycetes</taxon>
        <taxon>Agaricomycetidae</taxon>
        <taxon>Boletales</taxon>
        <taxon>Suillineae</taxon>
        <taxon>Rhizopogonaceae</taxon>
        <taxon>Rhizopogon</taxon>
    </lineage>
</organism>
<accession>A0A1J8R3R3</accession>
<dbReference type="Proteomes" id="UP000183567">
    <property type="component" value="Unassembled WGS sequence"/>
</dbReference>
<name>A0A1J8R3R3_9AGAM</name>